<protein>
    <submittedName>
        <fullName evidence="2">Uncharacterized protein</fullName>
    </submittedName>
</protein>
<dbReference type="Proteomes" id="UP000321258">
    <property type="component" value="Unassembled WGS sequence"/>
</dbReference>
<feature type="signal peptide" evidence="1">
    <location>
        <begin position="1"/>
        <end position="32"/>
    </location>
</feature>
<gene>
    <name evidence="2" type="ORF">MHA02_25760</name>
</gene>
<dbReference type="EMBL" id="BJZT01000028">
    <property type="protein sequence ID" value="GEP00189.1"/>
    <property type="molecule type" value="Genomic_DNA"/>
</dbReference>
<evidence type="ECO:0000256" key="1">
    <source>
        <dbReference type="SAM" id="SignalP"/>
    </source>
</evidence>
<sequence>MRGQGTMAVKNRFAAVATGTFFLGFAASVAMAAPAQVGSGPTKVADAVQAQPAAAIEDDDSATCSKSRKRLWVEGEGWIIRRVTICR</sequence>
<feature type="chain" id="PRO_5022126819" evidence="1">
    <location>
        <begin position="33"/>
        <end position="87"/>
    </location>
</feature>
<proteinExistence type="predicted"/>
<name>A0A512IRE2_9HYPH</name>
<organism evidence="2 3">
    <name type="scientific">Methylobacterium haplocladii</name>
    <dbReference type="NCBI Taxonomy" id="1176176"/>
    <lineage>
        <taxon>Bacteria</taxon>
        <taxon>Pseudomonadati</taxon>
        <taxon>Pseudomonadota</taxon>
        <taxon>Alphaproteobacteria</taxon>
        <taxon>Hyphomicrobiales</taxon>
        <taxon>Methylobacteriaceae</taxon>
        <taxon>Methylobacterium</taxon>
    </lineage>
</organism>
<evidence type="ECO:0000313" key="3">
    <source>
        <dbReference type="Proteomes" id="UP000321258"/>
    </source>
</evidence>
<reference evidence="2 3" key="1">
    <citation type="submission" date="2019-07" db="EMBL/GenBank/DDBJ databases">
        <title>Whole genome shotgun sequence of Methylobacterium haplocladii NBRC 107714.</title>
        <authorList>
            <person name="Hosoyama A."/>
            <person name="Uohara A."/>
            <person name="Ohji S."/>
            <person name="Ichikawa N."/>
        </authorList>
    </citation>
    <scope>NUCLEOTIDE SEQUENCE [LARGE SCALE GENOMIC DNA]</scope>
    <source>
        <strain evidence="2 3">NBRC 107714</strain>
    </source>
</reference>
<evidence type="ECO:0000313" key="2">
    <source>
        <dbReference type="EMBL" id="GEP00189.1"/>
    </source>
</evidence>
<comment type="caution">
    <text evidence="2">The sequence shown here is derived from an EMBL/GenBank/DDBJ whole genome shotgun (WGS) entry which is preliminary data.</text>
</comment>
<accession>A0A512IRE2</accession>
<keyword evidence="3" id="KW-1185">Reference proteome</keyword>
<dbReference type="AlphaFoldDB" id="A0A512IRE2"/>
<keyword evidence="1" id="KW-0732">Signal</keyword>